<dbReference type="OrthoDB" id="239554at2759"/>
<reference evidence="2" key="1">
    <citation type="journal article" date="2021" name="Microbiol. Resour. Announc.">
        <title>LGAAP: Leishmaniinae Genome Assembly and Annotation Pipeline.</title>
        <authorList>
            <person name="Almutairi H."/>
            <person name="Urbaniak M.D."/>
            <person name="Bates M.D."/>
            <person name="Jariyapan N."/>
            <person name="Kwakye-Nuako G."/>
            <person name="Thomaz-Soccol V."/>
            <person name="Al-Salem W.S."/>
            <person name="Dillon R.J."/>
            <person name="Bates P.A."/>
            <person name="Gatherer D."/>
        </authorList>
    </citation>
    <scope>NUCLEOTIDE SEQUENCE [LARGE SCALE GENOMIC DNA]</scope>
</reference>
<comment type="caution">
    <text evidence="1">The sequence shown here is derived from an EMBL/GenBank/DDBJ whole genome shotgun (WGS) entry which is preliminary data.</text>
</comment>
<dbReference type="AlphaFoldDB" id="A0A836GX49"/>
<gene>
    <name evidence="1" type="ORF">LSCM1_00912</name>
</gene>
<proteinExistence type="predicted"/>
<protein>
    <submittedName>
        <fullName evidence="1">Uncharacterized protein</fullName>
    </submittedName>
</protein>
<name>A0A836GX49_9TRYP</name>
<organism evidence="1 2">
    <name type="scientific">Leishmania martiniquensis</name>
    <dbReference type="NCBI Taxonomy" id="1580590"/>
    <lineage>
        <taxon>Eukaryota</taxon>
        <taxon>Discoba</taxon>
        <taxon>Euglenozoa</taxon>
        <taxon>Kinetoplastea</taxon>
        <taxon>Metakinetoplastina</taxon>
        <taxon>Trypanosomatida</taxon>
        <taxon>Trypanosomatidae</taxon>
        <taxon>Leishmaniinae</taxon>
        <taxon>Leishmania</taxon>
    </lineage>
</organism>
<evidence type="ECO:0000313" key="2">
    <source>
        <dbReference type="Proteomes" id="UP000673552"/>
    </source>
</evidence>
<keyword evidence="2" id="KW-1185">Reference proteome</keyword>
<dbReference type="Proteomes" id="UP000673552">
    <property type="component" value="Unassembled WGS sequence"/>
</dbReference>
<dbReference type="GeneID" id="92511051"/>
<dbReference type="EMBL" id="JAFEUZ010000035">
    <property type="protein sequence ID" value="KAG5466736.1"/>
    <property type="molecule type" value="Genomic_DNA"/>
</dbReference>
<sequence length="578" mass="66754">MRSKSRYTSRLRLHPLGLASATVLMVMCLALGYRMGVHNTEQGFQPRLEGLRALETGLKRLLPTCKSKTQELISSERLNNERVREIRQAVAVLEADQQLVEDAYKAIEMKRENCFAAQEQIRRQVEEQNENDTFVRMEVEELKRDIDALQVSIERITRGEGMPIVMLNQGLQRLRLFYASRCYRTPGCVELSDKELIERWGNSTADEAIRKEFVERDEEAQRTMANNTFQGPSANLTHIVFQPTLAEEGDALAVSQAPVFFNRSVYNKPLRGIDRGAVSLRPVRIATAFERLTDYGLCAYRHRNPHFTFQSAFKYFSDTTSLKEPQLPERWKDVTYLHELFVSPLLLFCIDCNSAAWTEDYRLACLRDSVKSHYGTHDFWAARSLLQPNPSVREAAFRYYEARERHTSKILAVVLYQSLSHDRLQCERLVDRNYGLHYQYLKANYPDDKGLQQHISKDRHLQCLPPLEMVIEYIQKVRDQAPYSFDHVYLSMPEEQRSTLESLLAVNDSTQLMPLLLPAYTNREAEVTTPGFTELVDMEIAGRATDILVNPFLSASRYVTESFLLRNKLTPAGHVWTF</sequence>
<dbReference type="RefSeq" id="XP_067174644.1">
    <property type="nucleotide sequence ID" value="XM_067318539.1"/>
</dbReference>
<evidence type="ECO:0000313" key="1">
    <source>
        <dbReference type="EMBL" id="KAG5466736.1"/>
    </source>
</evidence>
<dbReference type="SMR" id="A0A836GX49"/>
<accession>A0A836GX49</accession>
<reference evidence="2" key="2">
    <citation type="journal article" date="2021" name="Sci. Data">
        <title>Chromosome-scale genome sequencing, assembly and annotation of six genomes from subfamily Leishmaniinae.</title>
        <authorList>
            <person name="Almutairi H."/>
            <person name="Urbaniak M.D."/>
            <person name="Bates M.D."/>
            <person name="Jariyapan N."/>
            <person name="Kwakye-Nuako G."/>
            <person name="Thomaz Soccol V."/>
            <person name="Al-Salem W.S."/>
            <person name="Dillon R.J."/>
            <person name="Bates P.A."/>
            <person name="Gatherer D."/>
        </authorList>
    </citation>
    <scope>NUCLEOTIDE SEQUENCE [LARGE SCALE GENOMIC DNA]</scope>
</reference>
<dbReference type="KEGG" id="lmat:92511051"/>